<comment type="subunit">
    <text evidence="8">Homodimer.</text>
</comment>
<feature type="site" description="Could be important to modulate the pK values of the two catalytic cysteine residues" evidence="8">
    <location>
        <position position="209"/>
    </location>
</feature>
<evidence type="ECO:0000313" key="10">
    <source>
        <dbReference type="EMBL" id="MBB6431096.1"/>
    </source>
</evidence>
<keyword evidence="5 8" id="KW-0457">Lysine biosynthesis</keyword>
<comment type="subcellular location">
    <subcellularLocation>
        <location evidence="8">Cytoplasm</location>
    </subcellularLocation>
</comment>
<dbReference type="EC" id="5.1.1.7" evidence="3 8"/>
<proteinExistence type="inferred from homology"/>
<keyword evidence="4 8" id="KW-0028">Amino-acid biosynthesis</keyword>
<evidence type="ECO:0000256" key="5">
    <source>
        <dbReference type="ARBA" id="ARBA00023154"/>
    </source>
</evidence>
<evidence type="ECO:0000256" key="2">
    <source>
        <dbReference type="ARBA" id="ARBA00010219"/>
    </source>
</evidence>
<name>A0A7X0H8A4_9BACT</name>
<dbReference type="PANTHER" id="PTHR31689:SF0">
    <property type="entry name" value="DIAMINOPIMELATE EPIMERASE"/>
    <property type="match status" value="1"/>
</dbReference>
<gene>
    <name evidence="8" type="primary">dapF</name>
    <name evidence="10" type="ORF">HNQ40_002902</name>
</gene>
<dbReference type="RefSeq" id="WP_184678591.1">
    <property type="nucleotide sequence ID" value="NZ_JACHGY010000001.1"/>
</dbReference>
<dbReference type="InterPro" id="IPR001653">
    <property type="entry name" value="DAP_epimerase_DapF"/>
</dbReference>
<accession>A0A7X0H8A4</accession>
<dbReference type="UniPathway" id="UPA00034">
    <property type="reaction ID" value="UER00025"/>
</dbReference>
<feature type="active site" description="Proton acceptor" evidence="8">
    <location>
        <position position="218"/>
    </location>
</feature>
<sequence length="281" mass="29904">MRFTKMHGLGNDYVYVDGFSNTIDDPAALAVKIADRHFGVGGDGLILAMPAEDGVEADARMRMFNADGSESEMCGNGIRCVCKLVHDHGLGPNPTANPMRIQTGNGVLSLEYTLDGEGQVETVAVDMGAPILDLPAIPVDESKLDARLDNAVFVSMGNPHVVIYIDDDSDLVQPDLGAELERHPAFPNRINVHFVRVKSPEEVEVYHWERGSGATLACGTGACAVCVAGVLSGRTGRTLTAHLPGGPLKLHWEGDEGSKDGQVIMTGPAVEVFTGEWPDNG</sequence>
<reference evidence="10 11" key="1">
    <citation type="submission" date="2020-08" db="EMBL/GenBank/DDBJ databases">
        <title>Genomic Encyclopedia of Type Strains, Phase IV (KMG-IV): sequencing the most valuable type-strain genomes for metagenomic binning, comparative biology and taxonomic classification.</title>
        <authorList>
            <person name="Goeker M."/>
        </authorList>
    </citation>
    <scope>NUCLEOTIDE SEQUENCE [LARGE SCALE GENOMIC DNA]</scope>
    <source>
        <strain evidence="10 11">DSM 103725</strain>
    </source>
</reference>
<evidence type="ECO:0000256" key="3">
    <source>
        <dbReference type="ARBA" id="ARBA00013080"/>
    </source>
</evidence>
<dbReference type="AlphaFoldDB" id="A0A7X0H8A4"/>
<dbReference type="GO" id="GO:0008837">
    <property type="term" value="F:diaminopimelate epimerase activity"/>
    <property type="evidence" value="ECO:0007669"/>
    <property type="project" value="UniProtKB-UniRule"/>
</dbReference>
<comment type="catalytic activity">
    <reaction evidence="7 8">
        <text>(2S,6S)-2,6-diaminopimelate = meso-2,6-diaminopimelate</text>
        <dbReference type="Rhea" id="RHEA:15393"/>
        <dbReference type="ChEBI" id="CHEBI:57609"/>
        <dbReference type="ChEBI" id="CHEBI:57791"/>
        <dbReference type="EC" id="5.1.1.7"/>
    </reaction>
</comment>
<dbReference type="PANTHER" id="PTHR31689">
    <property type="entry name" value="DIAMINOPIMELATE EPIMERASE, CHLOROPLASTIC"/>
    <property type="match status" value="1"/>
</dbReference>
<feature type="binding site" evidence="8">
    <location>
        <position position="191"/>
    </location>
    <ligand>
        <name>substrate</name>
    </ligand>
</feature>
<feature type="binding site" evidence="8">
    <location>
        <begin position="219"/>
        <end position="220"/>
    </location>
    <ligand>
        <name>substrate</name>
    </ligand>
</feature>
<comment type="function">
    <text evidence="8">Catalyzes the stereoinversion of LL-2,6-diaminopimelate (L,L-DAP) to meso-diaminopimelate (meso-DAP), a precursor of L-lysine and an essential component of the bacterial peptidoglycan.</text>
</comment>
<dbReference type="HAMAP" id="MF_00197">
    <property type="entry name" value="DAP_epimerase"/>
    <property type="match status" value="1"/>
</dbReference>
<feature type="site" description="Could be important to modulate the pK values of the two catalytic cysteine residues" evidence="8">
    <location>
        <position position="160"/>
    </location>
</feature>
<dbReference type="GO" id="GO:0009089">
    <property type="term" value="P:lysine biosynthetic process via diaminopimelate"/>
    <property type="evidence" value="ECO:0007669"/>
    <property type="project" value="UniProtKB-UniRule"/>
</dbReference>
<comment type="caution">
    <text evidence="10">The sequence shown here is derived from an EMBL/GenBank/DDBJ whole genome shotgun (WGS) entry which is preliminary data.</text>
</comment>
<evidence type="ECO:0000256" key="9">
    <source>
        <dbReference type="PROSITE-ProRule" id="PRU10125"/>
    </source>
</evidence>
<evidence type="ECO:0000256" key="6">
    <source>
        <dbReference type="ARBA" id="ARBA00023235"/>
    </source>
</evidence>
<comment type="caution">
    <text evidence="8">Lacks conserved residue(s) required for the propagation of feature annotation.</text>
</comment>
<protein>
    <recommendedName>
        <fullName evidence="3 8">Diaminopimelate epimerase</fullName>
        <shortName evidence="8">DAP epimerase</shortName>
        <ecNumber evidence="3 8">5.1.1.7</ecNumber>
    </recommendedName>
    <alternativeName>
        <fullName evidence="8">PLP-independent amino acid racemase</fullName>
    </alternativeName>
</protein>
<evidence type="ECO:0000313" key="11">
    <source>
        <dbReference type="Proteomes" id="UP000541810"/>
    </source>
</evidence>
<feature type="binding site" evidence="8">
    <location>
        <begin position="209"/>
        <end position="210"/>
    </location>
    <ligand>
        <name>substrate</name>
    </ligand>
</feature>
<dbReference type="InterPro" id="IPR018510">
    <property type="entry name" value="DAP_epimerase_AS"/>
</dbReference>
<dbReference type="PROSITE" id="PS01326">
    <property type="entry name" value="DAP_EPIMERASE"/>
    <property type="match status" value="1"/>
</dbReference>
<evidence type="ECO:0000256" key="7">
    <source>
        <dbReference type="ARBA" id="ARBA00051712"/>
    </source>
</evidence>
<organism evidence="10 11">
    <name type="scientific">Algisphaera agarilytica</name>
    <dbReference type="NCBI Taxonomy" id="1385975"/>
    <lineage>
        <taxon>Bacteria</taxon>
        <taxon>Pseudomonadati</taxon>
        <taxon>Planctomycetota</taxon>
        <taxon>Phycisphaerae</taxon>
        <taxon>Phycisphaerales</taxon>
        <taxon>Phycisphaeraceae</taxon>
        <taxon>Algisphaera</taxon>
    </lineage>
</organism>
<feature type="binding site" evidence="8">
    <location>
        <position position="11"/>
    </location>
    <ligand>
        <name>substrate</name>
    </ligand>
</feature>
<evidence type="ECO:0000256" key="8">
    <source>
        <dbReference type="HAMAP-Rule" id="MF_00197"/>
    </source>
</evidence>
<comment type="similarity">
    <text evidence="2 8">Belongs to the diaminopimelate epimerase family.</text>
</comment>
<dbReference type="Pfam" id="PF01678">
    <property type="entry name" value="DAP_epimerase"/>
    <property type="match status" value="2"/>
</dbReference>
<dbReference type="Gene3D" id="3.10.310.10">
    <property type="entry name" value="Diaminopimelate Epimerase, Chain A, domain 1"/>
    <property type="match status" value="2"/>
</dbReference>
<feature type="active site" evidence="9">
    <location>
        <position position="74"/>
    </location>
</feature>
<evidence type="ECO:0000256" key="1">
    <source>
        <dbReference type="ARBA" id="ARBA00005196"/>
    </source>
</evidence>
<dbReference type="EMBL" id="JACHGY010000001">
    <property type="protein sequence ID" value="MBB6431096.1"/>
    <property type="molecule type" value="Genomic_DNA"/>
</dbReference>
<evidence type="ECO:0000256" key="4">
    <source>
        <dbReference type="ARBA" id="ARBA00022605"/>
    </source>
</evidence>
<comment type="pathway">
    <text evidence="1 8">Amino-acid biosynthesis; L-lysine biosynthesis via DAP pathway; DL-2,6-diaminopimelate from LL-2,6-diaminopimelate: step 1/1.</text>
</comment>
<keyword evidence="8" id="KW-0963">Cytoplasm</keyword>
<keyword evidence="11" id="KW-1185">Reference proteome</keyword>
<keyword evidence="6 8" id="KW-0413">Isomerase</keyword>
<dbReference type="NCBIfam" id="TIGR00652">
    <property type="entry name" value="DapF"/>
    <property type="match status" value="1"/>
</dbReference>
<dbReference type="SUPFAM" id="SSF54506">
    <property type="entry name" value="Diaminopimelate epimerase-like"/>
    <property type="match status" value="1"/>
</dbReference>
<dbReference type="GO" id="GO:0005829">
    <property type="term" value="C:cytosol"/>
    <property type="evidence" value="ECO:0007669"/>
    <property type="project" value="TreeGrafter"/>
</dbReference>
<feature type="active site" description="Proton donor" evidence="8">
    <location>
        <position position="74"/>
    </location>
</feature>
<feature type="binding site" evidence="8">
    <location>
        <begin position="75"/>
        <end position="76"/>
    </location>
    <ligand>
        <name>substrate</name>
    </ligand>
</feature>
<dbReference type="Proteomes" id="UP000541810">
    <property type="component" value="Unassembled WGS sequence"/>
</dbReference>
<feature type="binding site" evidence="8">
    <location>
        <position position="158"/>
    </location>
    <ligand>
        <name>substrate</name>
    </ligand>
</feature>
<feature type="binding site" evidence="8">
    <location>
        <position position="65"/>
    </location>
    <ligand>
        <name>substrate</name>
    </ligand>
</feature>